<geneLocation type="plasmid" evidence="1">
    <name>pJCM18538</name>
</geneLocation>
<dbReference type="KEGG" id="marz:MARA_00420"/>
<evidence type="ECO:0000313" key="1">
    <source>
        <dbReference type="EMBL" id="BBY46612.1"/>
    </source>
</evidence>
<reference evidence="1 2" key="1">
    <citation type="journal article" date="2019" name="Emerg. Microbes Infect.">
        <title>Comprehensive subspecies identification of 175 nontuberculous mycobacteria species based on 7547 genomic profiles.</title>
        <authorList>
            <person name="Matsumoto Y."/>
            <person name="Kinjo T."/>
            <person name="Motooka D."/>
            <person name="Nabeya D."/>
            <person name="Jung N."/>
            <person name="Uechi K."/>
            <person name="Horii T."/>
            <person name="Iida T."/>
            <person name="Fujita J."/>
            <person name="Nakamura S."/>
        </authorList>
    </citation>
    <scope>NUCLEOTIDE SEQUENCE [LARGE SCALE GENOMIC DNA]</scope>
    <source>
        <strain evidence="1 2">JCM 18538</strain>
        <plasmid evidence="1">pJCM18538</plasmid>
    </source>
</reference>
<dbReference type="RefSeq" id="WP_163916086.1">
    <property type="nucleotide sequence ID" value="NZ_AP022592.1"/>
</dbReference>
<proteinExistence type="predicted"/>
<name>A0A7I7RPU3_9MYCO</name>
<accession>A0A7I7RPU3</accession>
<keyword evidence="2" id="KW-1185">Reference proteome</keyword>
<gene>
    <name evidence="1" type="ORF">MARA_00420</name>
</gene>
<protein>
    <submittedName>
        <fullName evidence="1">Uncharacterized protein</fullName>
    </submittedName>
</protein>
<dbReference type="EMBL" id="AP022592">
    <property type="protein sequence ID" value="BBY46612.1"/>
    <property type="molecule type" value="Genomic_DNA"/>
</dbReference>
<organism evidence="1 2">
    <name type="scientific">Mycolicibacterium arabiense</name>
    <dbReference type="NCBI Taxonomy" id="1286181"/>
    <lineage>
        <taxon>Bacteria</taxon>
        <taxon>Bacillati</taxon>
        <taxon>Actinomycetota</taxon>
        <taxon>Actinomycetes</taxon>
        <taxon>Mycobacteriales</taxon>
        <taxon>Mycobacteriaceae</taxon>
        <taxon>Mycolicibacterium</taxon>
    </lineage>
</organism>
<keyword evidence="1" id="KW-0614">Plasmid</keyword>
<dbReference type="AlphaFoldDB" id="A0A7I7RPU3"/>
<evidence type="ECO:0000313" key="2">
    <source>
        <dbReference type="Proteomes" id="UP000467428"/>
    </source>
</evidence>
<dbReference type="Proteomes" id="UP000467428">
    <property type="component" value="Plasmid pJCM18538"/>
</dbReference>
<sequence length="128" mass="14053">MAYARSALYNVRAATATEVDEYNSYREGEPTYGGLWVLDLSNEDGNGLALLGSRELLDYLDLATAHVKFETDPRGELDQALRRLHTLRAERAAASDAADHGAVTRLDEDQVAILEDVATAAEMVNRDL</sequence>